<feature type="region of interest" description="Disordered" evidence="1">
    <location>
        <begin position="1"/>
        <end position="31"/>
    </location>
</feature>
<name>A0A0A9DIE6_ARUDO</name>
<reference evidence="2" key="2">
    <citation type="journal article" date="2015" name="Data Brief">
        <title>Shoot transcriptome of the giant reed, Arundo donax.</title>
        <authorList>
            <person name="Barrero R.A."/>
            <person name="Guerrero F.D."/>
            <person name="Moolhuijzen P."/>
            <person name="Goolsby J.A."/>
            <person name="Tidwell J."/>
            <person name="Bellgard S.E."/>
            <person name="Bellgard M.I."/>
        </authorList>
    </citation>
    <scope>NUCLEOTIDE SEQUENCE</scope>
    <source>
        <tissue evidence="2">Shoot tissue taken approximately 20 cm above the soil surface</tissue>
    </source>
</reference>
<dbReference type="EMBL" id="GBRH01214363">
    <property type="protein sequence ID" value="JAD83532.1"/>
    <property type="molecule type" value="Transcribed_RNA"/>
</dbReference>
<evidence type="ECO:0000256" key="1">
    <source>
        <dbReference type="SAM" id="MobiDB-lite"/>
    </source>
</evidence>
<accession>A0A0A9DIE6</accession>
<organism evidence="2">
    <name type="scientific">Arundo donax</name>
    <name type="common">Giant reed</name>
    <name type="synonym">Donax arundinaceus</name>
    <dbReference type="NCBI Taxonomy" id="35708"/>
    <lineage>
        <taxon>Eukaryota</taxon>
        <taxon>Viridiplantae</taxon>
        <taxon>Streptophyta</taxon>
        <taxon>Embryophyta</taxon>
        <taxon>Tracheophyta</taxon>
        <taxon>Spermatophyta</taxon>
        <taxon>Magnoliopsida</taxon>
        <taxon>Liliopsida</taxon>
        <taxon>Poales</taxon>
        <taxon>Poaceae</taxon>
        <taxon>PACMAD clade</taxon>
        <taxon>Arundinoideae</taxon>
        <taxon>Arundineae</taxon>
        <taxon>Arundo</taxon>
    </lineage>
</organism>
<reference evidence="2" key="1">
    <citation type="submission" date="2014-09" db="EMBL/GenBank/DDBJ databases">
        <authorList>
            <person name="Magalhaes I.L.F."/>
            <person name="Oliveira U."/>
            <person name="Santos F.R."/>
            <person name="Vidigal T.H.D.A."/>
            <person name="Brescovit A.D."/>
            <person name="Santos A.J."/>
        </authorList>
    </citation>
    <scope>NUCLEOTIDE SEQUENCE</scope>
    <source>
        <tissue evidence="2">Shoot tissue taken approximately 20 cm above the soil surface</tissue>
    </source>
</reference>
<dbReference type="AlphaFoldDB" id="A0A0A9DIE6"/>
<proteinExistence type="predicted"/>
<evidence type="ECO:0000313" key="2">
    <source>
        <dbReference type="EMBL" id="JAD83532.1"/>
    </source>
</evidence>
<sequence>MGRQRQGRLSSPRRKKPSQAREATAFLLLLP</sequence>
<protein>
    <submittedName>
        <fullName evidence="2">Rop6</fullName>
    </submittedName>
</protein>